<sequence>MEAITSHPLASLAAFSAVASYLNAKFGVATDIRDIRYSLDFIRRKRQRTARAKDTHSLYEIFRQSGAKDEVDAVWFEGKTKSYGELKREVDQFAGLLHARGIKAGDVVSVFTTNTPEMVVAILALSKLGAVAGLINTNLRNDTFAHALDVAKSCHIISTLDLAEHVHSQLPHIILDLSSIALPVGSKIPPNAELVVLEDLGKASHVDLVPARRSLTDLAVLIYTSGTTGKPKACAIRNDLMWLTSTPYTVDIKNPAKYYPLRTYSPLPLFHGTAFFGVLNYSLGSGGTICLARKFSASNFWREATECRANRILYVGELCRYLLAAPPSPYDRAHSVTHAYGNGLRAEIWDKFKERFGVEEIREFYRSSEGMAKFDNHGCAAAGAGKIGFAGPIKRYMEDMTFIIKYDPETRMPVRDPKTGFCIKTRLGEEGEIIGRIRDLNLLSRYLNDDEATEKKFLRNVFQKGDLFQRMGDLAVIEESGWVRFHDRVGDTFRWKGENVSTGEVRDHICQIPNVMDAAVFGVKLESYDGQAGGAVITLHSRTRATETEFISSLYSVLVKRGVPPYALPRLVRMTNSIATGVTFKQAKTVVEKLSWNPNTIMPPEAKPGSAGKDSRDAMEFDTLYWLNPAKGYERLDARTWNGIERGTVRL</sequence>
<dbReference type="OrthoDB" id="10253869at2759"/>
<evidence type="ECO:0000313" key="4">
    <source>
        <dbReference type="EMBL" id="PGH10986.1"/>
    </source>
</evidence>
<organism evidence="4 5">
    <name type="scientific">Helicocarpus griseus UAMH5409</name>
    <dbReference type="NCBI Taxonomy" id="1447875"/>
    <lineage>
        <taxon>Eukaryota</taxon>
        <taxon>Fungi</taxon>
        <taxon>Dikarya</taxon>
        <taxon>Ascomycota</taxon>
        <taxon>Pezizomycotina</taxon>
        <taxon>Eurotiomycetes</taxon>
        <taxon>Eurotiomycetidae</taxon>
        <taxon>Onygenales</taxon>
        <taxon>Ajellomycetaceae</taxon>
        <taxon>Helicocarpus</taxon>
    </lineage>
</organism>
<evidence type="ECO:0000256" key="2">
    <source>
        <dbReference type="ARBA" id="ARBA00022598"/>
    </source>
</evidence>
<dbReference type="InterPro" id="IPR000873">
    <property type="entry name" value="AMP-dep_synth/lig_dom"/>
</dbReference>
<dbReference type="SUPFAM" id="SSF56801">
    <property type="entry name" value="Acetyl-CoA synthetase-like"/>
    <property type="match status" value="1"/>
</dbReference>
<dbReference type="STRING" id="1447875.A0A2B7XP95"/>
<keyword evidence="2" id="KW-0436">Ligase</keyword>
<gene>
    <name evidence="4" type="ORF">AJ79_05137</name>
</gene>
<dbReference type="PROSITE" id="PS00455">
    <property type="entry name" value="AMP_BINDING"/>
    <property type="match status" value="1"/>
</dbReference>
<dbReference type="PANTHER" id="PTHR43107:SF20">
    <property type="entry name" value="FATTY ACID TRANSPORTER_ACYL-COA SYNTHETASE (FAT1), PUTATIVE (AFU_ORTHOLOGUE AFUA_2G11360)-RELATED"/>
    <property type="match status" value="1"/>
</dbReference>
<accession>A0A2B7XP95</accession>
<dbReference type="GO" id="GO:0009898">
    <property type="term" value="C:cytoplasmic side of plasma membrane"/>
    <property type="evidence" value="ECO:0007669"/>
    <property type="project" value="TreeGrafter"/>
</dbReference>
<dbReference type="GO" id="GO:0005777">
    <property type="term" value="C:peroxisome"/>
    <property type="evidence" value="ECO:0007669"/>
    <property type="project" value="TreeGrafter"/>
</dbReference>
<evidence type="ECO:0000313" key="5">
    <source>
        <dbReference type="Proteomes" id="UP000223968"/>
    </source>
</evidence>
<comment type="similarity">
    <text evidence="1">Belongs to the ATP-dependent AMP-binding enzyme family.</text>
</comment>
<dbReference type="AlphaFoldDB" id="A0A2B7XP95"/>
<dbReference type="Proteomes" id="UP000223968">
    <property type="component" value="Unassembled WGS sequence"/>
</dbReference>
<comment type="caution">
    <text evidence="4">The sequence shown here is derived from an EMBL/GenBank/DDBJ whole genome shotgun (WGS) entry which is preliminary data.</text>
</comment>
<dbReference type="GO" id="GO:0044539">
    <property type="term" value="P:long-chain fatty acid import into cell"/>
    <property type="evidence" value="ECO:0007669"/>
    <property type="project" value="TreeGrafter"/>
</dbReference>
<name>A0A2B7XP95_9EURO</name>
<dbReference type="GO" id="GO:0005324">
    <property type="term" value="F:long-chain fatty acid transmembrane transporter activity"/>
    <property type="evidence" value="ECO:0007669"/>
    <property type="project" value="TreeGrafter"/>
</dbReference>
<protein>
    <recommendedName>
        <fullName evidence="3">AMP-dependent synthetase/ligase domain-containing protein</fullName>
    </recommendedName>
</protein>
<dbReference type="InterPro" id="IPR020845">
    <property type="entry name" value="AMP-binding_CS"/>
</dbReference>
<feature type="domain" description="AMP-dependent synthetase/ligase" evidence="3">
    <location>
        <begin position="69"/>
        <end position="434"/>
    </location>
</feature>
<proteinExistence type="inferred from homology"/>
<evidence type="ECO:0000256" key="1">
    <source>
        <dbReference type="ARBA" id="ARBA00006432"/>
    </source>
</evidence>
<dbReference type="PANTHER" id="PTHR43107">
    <property type="entry name" value="LONG-CHAIN FATTY ACID TRANSPORT PROTEIN"/>
    <property type="match status" value="1"/>
</dbReference>
<evidence type="ECO:0000259" key="3">
    <source>
        <dbReference type="Pfam" id="PF00501"/>
    </source>
</evidence>
<keyword evidence="5" id="KW-1185">Reference proteome</keyword>
<dbReference type="Gene3D" id="3.30.300.30">
    <property type="match status" value="1"/>
</dbReference>
<dbReference type="GO" id="GO:0004467">
    <property type="term" value="F:long-chain fatty acid-CoA ligase activity"/>
    <property type="evidence" value="ECO:0007669"/>
    <property type="project" value="TreeGrafter"/>
</dbReference>
<dbReference type="EMBL" id="PDNB01000079">
    <property type="protein sequence ID" value="PGH10986.1"/>
    <property type="molecule type" value="Genomic_DNA"/>
</dbReference>
<reference evidence="4 5" key="1">
    <citation type="submission" date="2017-10" db="EMBL/GenBank/DDBJ databases">
        <title>Comparative genomics in systemic dimorphic fungi from Ajellomycetaceae.</title>
        <authorList>
            <person name="Munoz J.F."/>
            <person name="Mcewen J.G."/>
            <person name="Clay O.K."/>
            <person name="Cuomo C.A."/>
        </authorList>
    </citation>
    <scope>NUCLEOTIDE SEQUENCE [LARGE SCALE GENOMIC DNA]</scope>
    <source>
        <strain evidence="4 5">UAMH5409</strain>
    </source>
</reference>
<dbReference type="InterPro" id="IPR042099">
    <property type="entry name" value="ANL_N_sf"/>
</dbReference>
<dbReference type="Gene3D" id="3.40.50.12780">
    <property type="entry name" value="N-terminal domain of ligase-like"/>
    <property type="match status" value="1"/>
</dbReference>
<dbReference type="InterPro" id="IPR045851">
    <property type="entry name" value="AMP-bd_C_sf"/>
</dbReference>
<dbReference type="Pfam" id="PF00501">
    <property type="entry name" value="AMP-binding"/>
    <property type="match status" value="1"/>
</dbReference>
<dbReference type="GO" id="GO:0005811">
    <property type="term" value="C:lipid droplet"/>
    <property type="evidence" value="ECO:0007669"/>
    <property type="project" value="TreeGrafter"/>
</dbReference>